<comment type="caution">
    <text evidence="1">The sequence shown here is derived from an EMBL/GenBank/DDBJ whole genome shotgun (WGS) entry which is preliminary data.</text>
</comment>
<dbReference type="InterPro" id="IPR046288">
    <property type="entry name" value="DUF6325"/>
</dbReference>
<evidence type="ECO:0000313" key="1">
    <source>
        <dbReference type="EMBL" id="GAA2141769.1"/>
    </source>
</evidence>
<protein>
    <recommendedName>
        <fullName evidence="3">DUF1269 domain-containing family protein</fullName>
    </recommendedName>
</protein>
<reference evidence="1 2" key="1">
    <citation type="journal article" date="2019" name="Int. J. Syst. Evol. Microbiol.">
        <title>The Global Catalogue of Microorganisms (GCM) 10K type strain sequencing project: providing services to taxonomists for standard genome sequencing and annotation.</title>
        <authorList>
            <consortium name="The Broad Institute Genomics Platform"/>
            <consortium name="The Broad Institute Genome Sequencing Center for Infectious Disease"/>
            <person name="Wu L."/>
            <person name="Ma J."/>
        </authorList>
    </citation>
    <scope>NUCLEOTIDE SEQUENCE [LARGE SCALE GENOMIC DNA]</scope>
    <source>
        <strain evidence="1 2">JCM 15921</strain>
    </source>
</reference>
<dbReference type="Pfam" id="PF19850">
    <property type="entry name" value="DUF6325"/>
    <property type="match status" value="1"/>
</dbReference>
<name>A0ABN2ZG82_9MICC</name>
<evidence type="ECO:0008006" key="3">
    <source>
        <dbReference type="Google" id="ProtNLM"/>
    </source>
</evidence>
<dbReference type="Proteomes" id="UP001500102">
    <property type="component" value="Unassembled WGS sequence"/>
</dbReference>
<proteinExistence type="predicted"/>
<dbReference type="EMBL" id="BAAAQB010000038">
    <property type="protein sequence ID" value="GAA2141769.1"/>
    <property type="molecule type" value="Genomic_DNA"/>
</dbReference>
<evidence type="ECO:0000313" key="2">
    <source>
        <dbReference type="Proteomes" id="UP001500102"/>
    </source>
</evidence>
<accession>A0ABN2ZG82</accession>
<sequence length="158" mass="16384">MPVTTTPETEAHGPVDFVLLEFPMTGLTGRASEELVKLVEQGVIRLFDLLVVMKNEDGTVEVLELTDPGGPAAGFSYFEGAQTGLLGDDDIAEASAALLPGTVAALIVYENTWAAPFVAAVRESGGELVGSTRIPAPDVMEALDALEARDAATPAADA</sequence>
<organism evidence="1 2">
    <name type="scientific">Arthrobacter humicola</name>
    <dbReference type="NCBI Taxonomy" id="409291"/>
    <lineage>
        <taxon>Bacteria</taxon>
        <taxon>Bacillati</taxon>
        <taxon>Actinomycetota</taxon>
        <taxon>Actinomycetes</taxon>
        <taxon>Micrococcales</taxon>
        <taxon>Micrococcaceae</taxon>
        <taxon>Arthrobacter</taxon>
    </lineage>
</organism>
<gene>
    <name evidence="1" type="ORF">GCM10009825_30640</name>
</gene>
<keyword evidence="2" id="KW-1185">Reference proteome</keyword>